<reference evidence="1" key="1">
    <citation type="submission" date="2022-08" db="EMBL/GenBank/DDBJ databases">
        <title>Novel sulphate-reducing endosymbionts in the free-living metamonad Anaeramoeba.</title>
        <authorList>
            <person name="Jerlstrom-Hultqvist J."/>
            <person name="Cepicka I."/>
            <person name="Gallot-Lavallee L."/>
            <person name="Salas-Leiva D."/>
            <person name="Curtis B.A."/>
            <person name="Zahonova K."/>
            <person name="Pipaliya S."/>
            <person name="Dacks J."/>
            <person name="Roger A.J."/>
        </authorList>
    </citation>
    <scope>NUCLEOTIDE SEQUENCE</scope>
    <source>
        <strain evidence="1">Busselton2</strain>
    </source>
</reference>
<dbReference type="AlphaFoldDB" id="A0AAV7ZRV0"/>
<proteinExistence type="predicted"/>
<comment type="caution">
    <text evidence="1">The sequence shown here is derived from an EMBL/GenBank/DDBJ whole genome shotgun (WGS) entry which is preliminary data.</text>
</comment>
<sequence length="215" mass="25323">MLIKEKLKSINNSKEISEIIEKMNSENKTLDDLQFDKESGKYNNVMNKIWAWWDEKGFSSYVDQIRKVNIQGGLIQLDTLSNYFGICRVIKIRGSNDACDTNYNFGAPRVCLEYNGFQYEYLRPIKWKEQVQVQQIKKHTILDKLSGLDPNAYFLYDLGEDLVKITNKNVLSQSKDNLNKLIYIERGKQSIRKHIYGLEIFQNFNKQWVFSKLLK</sequence>
<name>A0AAV7ZRV0_9EUKA</name>
<dbReference type="Proteomes" id="UP001146793">
    <property type="component" value="Unassembled WGS sequence"/>
</dbReference>
<dbReference type="EMBL" id="JANTQA010000024">
    <property type="protein sequence ID" value="KAJ3443088.1"/>
    <property type="molecule type" value="Genomic_DNA"/>
</dbReference>
<organism evidence="1 2">
    <name type="scientific">Anaeramoeba flamelloides</name>
    <dbReference type="NCBI Taxonomy" id="1746091"/>
    <lineage>
        <taxon>Eukaryota</taxon>
        <taxon>Metamonada</taxon>
        <taxon>Anaeramoebidae</taxon>
        <taxon>Anaeramoeba</taxon>
    </lineage>
</organism>
<evidence type="ECO:0000313" key="1">
    <source>
        <dbReference type="EMBL" id="KAJ3443088.1"/>
    </source>
</evidence>
<accession>A0AAV7ZRV0</accession>
<evidence type="ECO:0000313" key="2">
    <source>
        <dbReference type="Proteomes" id="UP001146793"/>
    </source>
</evidence>
<protein>
    <submittedName>
        <fullName evidence="1">Uncharacterized protein</fullName>
    </submittedName>
</protein>
<gene>
    <name evidence="1" type="ORF">M0812_01551</name>
</gene>